<feature type="region of interest" description="Disordered" evidence="1">
    <location>
        <begin position="1"/>
        <end position="21"/>
    </location>
</feature>
<name>Q7M0G6_RAT</name>
<proteinExistence type="evidence at protein level"/>
<evidence type="ECO:0000313" key="2">
    <source>
        <dbReference type="PIR" id="S59800"/>
    </source>
</evidence>
<dbReference type="PIR" id="S59800">
    <property type="entry name" value="S59800"/>
</dbReference>
<feature type="non-terminal residue" evidence="2">
    <location>
        <position position="32"/>
    </location>
</feature>
<evidence type="ECO:0000256" key="1">
    <source>
        <dbReference type="SAM" id="MobiDB-lite"/>
    </source>
</evidence>
<protein>
    <submittedName>
        <fullName evidence="2">50K protein</fullName>
    </submittedName>
</protein>
<dbReference type="AlphaFoldDB" id="Q7M0G6"/>
<keyword id="KW-0903">Direct protein sequencing</keyword>
<reference evidence="2" key="1">
    <citation type="journal article" date="1995" name="Eur. J. Biochem.">
        <title>Hierarchical phosphorylation of a 50-kDa protein by protein tyrosine kinases TPK-IIB and C-Fgr, and its identification as HS1 hematopoietic-lineage cell-specific protein.</title>
        <authorList>
            <person name="Brunati A.M."/>
            <person name="Ruzzene M."/>
            <person name="James P."/>
            <person name="Guerra B."/>
            <person name="Pinna L.A."/>
        </authorList>
    </citation>
    <scope>PROTEIN SEQUENCE</scope>
</reference>
<sequence>ASHGYGGRSAVGFNEMEAPPEGLQVVEEPVYE</sequence>
<feature type="non-terminal residue" evidence="2">
    <location>
        <position position="1"/>
    </location>
</feature>
<organism evidence="2">
    <name type="scientific">Rattus norvegicus</name>
    <name type="common">Rat</name>
    <dbReference type="NCBI Taxonomy" id="10116"/>
    <lineage>
        <taxon>Eukaryota</taxon>
        <taxon>Metazoa</taxon>
        <taxon>Chordata</taxon>
        <taxon>Craniata</taxon>
        <taxon>Vertebrata</taxon>
        <taxon>Euteleostomi</taxon>
        <taxon>Mammalia</taxon>
        <taxon>Eutheria</taxon>
        <taxon>Euarchontoglires</taxon>
        <taxon>Glires</taxon>
        <taxon>Rodentia</taxon>
        <taxon>Myomorpha</taxon>
        <taxon>Muroidea</taxon>
        <taxon>Muridae</taxon>
        <taxon>Murinae</taxon>
        <taxon>Rattus</taxon>
    </lineage>
</organism>
<accession>Q7M0G6</accession>